<dbReference type="PANTHER" id="PTHR47338">
    <property type="entry name" value="ZN(II)2CYS6 TRANSCRIPTION FACTOR (EUROFUNG)-RELATED"/>
    <property type="match status" value="1"/>
</dbReference>
<name>A0AAJ0BKQ1_9PEZI</name>
<keyword evidence="8" id="KW-1185">Reference proteome</keyword>
<feature type="domain" description="Zn(2)-C6 fungal-type" evidence="6">
    <location>
        <begin position="8"/>
        <end position="38"/>
    </location>
</feature>
<dbReference type="SUPFAM" id="SSF57701">
    <property type="entry name" value="Zn2/Cys6 DNA-binding domain"/>
    <property type="match status" value="1"/>
</dbReference>
<dbReference type="EMBL" id="MU839828">
    <property type="protein sequence ID" value="KAK1758899.1"/>
    <property type="molecule type" value="Genomic_DNA"/>
</dbReference>
<keyword evidence="3" id="KW-0805">Transcription regulation</keyword>
<proteinExistence type="predicted"/>
<evidence type="ECO:0000256" key="4">
    <source>
        <dbReference type="ARBA" id="ARBA00023163"/>
    </source>
</evidence>
<dbReference type="SMART" id="SM00906">
    <property type="entry name" value="Fungal_trans"/>
    <property type="match status" value="1"/>
</dbReference>
<keyword evidence="5" id="KW-0539">Nucleus</keyword>
<accession>A0AAJ0BKQ1</accession>
<comment type="caution">
    <text evidence="7">The sequence shown here is derived from an EMBL/GenBank/DDBJ whole genome shotgun (WGS) entry which is preliminary data.</text>
</comment>
<reference evidence="7" key="1">
    <citation type="submission" date="2023-06" db="EMBL/GenBank/DDBJ databases">
        <title>Genome-scale phylogeny and comparative genomics of the fungal order Sordariales.</title>
        <authorList>
            <consortium name="Lawrence Berkeley National Laboratory"/>
            <person name="Hensen N."/>
            <person name="Bonometti L."/>
            <person name="Westerberg I."/>
            <person name="Brannstrom I.O."/>
            <person name="Guillou S."/>
            <person name="Cros-Aarteil S."/>
            <person name="Calhoun S."/>
            <person name="Haridas S."/>
            <person name="Kuo A."/>
            <person name="Mondo S."/>
            <person name="Pangilinan J."/>
            <person name="Riley R."/>
            <person name="Labutti K."/>
            <person name="Andreopoulos B."/>
            <person name="Lipzen A."/>
            <person name="Chen C."/>
            <person name="Yanf M."/>
            <person name="Daum C."/>
            <person name="Ng V."/>
            <person name="Clum A."/>
            <person name="Steindorff A."/>
            <person name="Ohm R."/>
            <person name="Martin F."/>
            <person name="Silar P."/>
            <person name="Natvig D."/>
            <person name="Lalanne C."/>
            <person name="Gautier V."/>
            <person name="Ament-Velasquez S.L."/>
            <person name="Kruys A."/>
            <person name="Hutchinson M.I."/>
            <person name="Powell A.J."/>
            <person name="Barry K."/>
            <person name="Miller A.N."/>
            <person name="Grigoriev I.V."/>
            <person name="Debuchy R."/>
            <person name="Gladieux P."/>
            <person name="Thoren M.H."/>
            <person name="Johannesson H."/>
        </authorList>
    </citation>
    <scope>NUCLEOTIDE SEQUENCE</scope>
    <source>
        <strain evidence="7">PSN4</strain>
    </source>
</reference>
<dbReference type="Pfam" id="PF00172">
    <property type="entry name" value="Zn_clus"/>
    <property type="match status" value="1"/>
</dbReference>
<dbReference type="GO" id="GO:0008270">
    <property type="term" value="F:zinc ion binding"/>
    <property type="evidence" value="ECO:0007669"/>
    <property type="project" value="InterPro"/>
</dbReference>
<dbReference type="InterPro" id="IPR036864">
    <property type="entry name" value="Zn2-C6_fun-type_DNA-bd_sf"/>
</dbReference>
<dbReference type="PROSITE" id="PS00463">
    <property type="entry name" value="ZN2_CY6_FUNGAL_1"/>
    <property type="match status" value="1"/>
</dbReference>
<evidence type="ECO:0000256" key="2">
    <source>
        <dbReference type="ARBA" id="ARBA00022723"/>
    </source>
</evidence>
<dbReference type="InterPro" id="IPR001138">
    <property type="entry name" value="Zn2Cys6_DnaBD"/>
</dbReference>
<dbReference type="PANTHER" id="PTHR47338:SF20">
    <property type="entry name" value="ZN(II)2CYS6 TRANSCRIPTION FACTOR (EUROFUNG)"/>
    <property type="match status" value="1"/>
</dbReference>
<dbReference type="InterPro" id="IPR050815">
    <property type="entry name" value="TF_fung"/>
</dbReference>
<dbReference type="Gene3D" id="4.10.240.10">
    <property type="entry name" value="Zn(2)-C6 fungal-type DNA-binding domain"/>
    <property type="match status" value="1"/>
</dbReference>
<dbReference type="Pfam" id="PF04082">
    <property type="entry name" value="Fungal_trans"/>
    <property type="match status" value="1"/>
</dbReference>
<evidence type="ECO:0000256" key="5">
    <source>
        <dbReference type="ARBA" id="ARBA00023242"/>
    </source>
</evidence>
<protein>
    <recommendedName>
        <fullName evidence="6">Zn(2)-C6 fungal-type domain-containing protein</fullName>
    </recommendedName>
</protein>
<evidence type="ECO:0000313" key="8">
    <source>
        <dbReference type="Proteomes" id="UP001239445"/>
    </source>
</evidence>
<organism evidence="7 8">
    <name type="scientific">Echria macrotheca</name>
    <dbReference type="NCBI Taxonomy" id="438768"/>
    <lineage>
        <taxon>Eukaryota</taxon>
        <taxon>Fungi</taxon>
        <taxon>Dikarya</taxon>
        <taxon>Ascomycota</taxon>
        <taxon>Pezizomycotina</taxon>
        <taxon>Sordariomycetes</taxon>
        <taxon>Sordariomycetidae</taxon>
        <taxon>Sordariales</taxon>
        <taxon>Schizotheciaceae</taxon>
        <taxon>Echria</taxon>
    </lineage>
</organism>
<dbReference type="PROSITE" id="PS50048">
    <property type="entry name" value="ZN2_CY6_FUNGAL_2"/>
    <property type="match status" value="1"/>
</dbReference>
<evidence type="ECO:0000313" key="7">
    <source>
        <dbReference type="EMBL" id="KAK1758899.1"/>
    </source>
</evidence>
<dbReference type="Proteomes" id="UP001239445">
    <property type="component" value="Unassembled WGS sequence"/>
</dbReference>
<dbReference type="SMART" id="SM00066">
    <property type="entry name" value="GAL4"/>
    <property type="match status" value="1"/>
</dbReference>
<evidence type="ECO:0000259" key="6">
    <source>
        <dbReference type="PROSITE" id="PS50048"/>
    </source>
</evidence>
<dbReference type="GO" id="GO:0000981">
    <property type="term" value="F:DNA-binding transcription factor activity, RNA polymerase II-specific"/>
    <property type="evidence" value="ECO:0007669"/>
    <property type="project" value="InterPro"/>
</dbReference>
<evidence type="ECO:0000256" key="1">
    <source>
        <dbReference type="ARBA" id="ARBA00004123"/>
    </source>
</evidence>
<dbReference type="GO" id="GO:0005634">
    <property type="term" value="C:nucleus"/>
    <property type="evidence" value="ECO:0007669"/>
    <property type="project" value="UniProtKB-SubCell"/>
</dbReference>
<gene>
    <name evidence="7" type="ORF">QBC47DRAFT_336407</name>
</gene>
<keyword evidence="4" id="KW-0804">Transcription</keyword>
<dbReference type="CDD" id="cd12148">
    <property type="entry name" value="fungal_TF_MHR"/>
    <property type="match status" value="1"/>
</dbReference>
<dbReference type="CDD" id="cd00067">
    <property type="entry name" value="GAL4"/>
    <property type="match status" value="1"/>
</dbReference>
<dbReference type="InterPro" id="IPR007219">
    <property type="entry name" value="XnlR_reg_dom"/>
</dbReference>
<dbReference type="AlphaFoldDB" id="A0AAJ0BKQ1"/>
<sequence>MGTPSVNACTFCKRGKRKCNKTRPSCSNCTRLGKKCEYIEDTIQTHFEHATGVRPSQAGSALPRQRVIDALFDARQFNLDAAPHSIVDFARQIIGSSEEMLSVSAEFFTGTHQRIPALSKLRFQQNLQHLTTGLRADFAVLCLGIILIQQYPVGRRTTALSSLYLSVKNLINLLEAVDTRSLDLLHCKVLVAYYEMGHALHTAAYVSVASAARTARTLGLHRKPWRSAGPDADRLIMEEEKRTWWGIVNMERFIGLCNGDSLFVTEDPERMDPLPIEDLLWSETSTPADIEPLISAPPSLDTPFNITVGQMARECQIAHLAGRVVRCVFDPTPDPSFNSQEAMQLERTLNSYLPLLADEELRIGKYCGAFGVCNSALFTLYEFMLRQASTDIAERRRILRCIEETSLRAITFAEAAYKEREESYPFEIHSPYLPYSLCQAAIVQYRLWIQGGDIQNKRNVDLLKSIIREFTNRWRVAWQYLDHLEKLNENSLLTAVPFQGFFISTGSRQT</sequence>
<evidence type="ECO:0000256" key="3">
    <source>
        <dbReference type="ARBA" id="ARBA00023015"/>
    </source>
</evidence>
<dbReference type="GO" id="GO:0006351">
    <property type="term" value="P:DNA-templated transcription"/>
    <property type="evidence" value="ECO:0007669"/>
    <property type="project" value="InterPro"/>
</dbReference>
<comment type="subcellular location">
    <subcellularLocation>
        <location evidence="1">Nucleus</location>
    </subcellularLocation>
</comment>
<keyword evidence="2" id="KW-0479">Metal-binding</keyword>
<dbReference type="GO" id="GO:0003677">
    <property type="term" value="F:DNA binding"/>
    <property type="evidence" value="ECO:0007669"/>
    <property type="project" value="InterPro"/>
</dbReference>